<dbReference type="GO" id="GO:0005886">
    <property type="term" value="C:plasma membrane"/>
    <property type="evidence" value="ECO:0007669"/>
    <property type="project" value="InterPro"/>
</dbReference>
<dbReference type="Pfam" id="PF10099">
    <property type="entry name" value="RskA_C"/>
    <property type="match status" value="1"/>
</dbReference>
<gene>
    <name evidence="3" type="ORF">CJD38_08705</name>
</gene>
<evidence type="ECO:0000259" key="2">
    <source>
        <dbReference type="Pfam" id="PF10099"/>
    </source>
</evidence>
<keyword evidence="4" id="KW-1185">Reference proteome</keyword>
<evidence type="ECO:0000256" key="1">
    <source>
        <dbReference type="SAM" id="MobiDB-lite"/>
    </source>
</evidence>
<dbReference type="EMBL" id="QANS01000003">
    <property type="protein sequence ID" value="PTU31411.1"/>
    <property type="molecule type" value="Genomic_DNA"/>
</dbReference>
<dbReference type="OrthoDB" id="5298046at2"/>
<dbReference type="RefSeq" id="WP_107939954.1">
    <property type="nucleotide sequence ID" value="NZ_QANS01000003.1"/>
</dbReference>
<dbReference type="AlphaFoldDB" id="A0A2T5MFQ7"/>
<dbReference type="PANTHER" id="PTHR37461">
    <property type="entry name" value="ANTI-SIGMA-K FACTOR RSKA"/>
    <property type="match status" value="1"/>
</dbReference>
<dbReference type="GO" id="GO:0016989">
    <property type="term" value="F:sigma factor antagonist activity"/>
    <property type="evidence" value="ECO:0007669"/>
    <property type="project" value="TreeGrafter"/>
</dbReference>
<dbReference type="Proteomes" id="UP000244248">
    <property type="component" value="Unassembled WGS sequence"/>
</dbReference>
<sequence>MKYQNPKLQRMLAAEYVLGTLHSRARARFQRLMTHEAALRREVIYWENRLAGLNGRFKPETPRGVVWASINYQINNTNKVVPLRTASAPPPRTLWRNWAVVSTAASVLLGFGLWQQMNLPPQIITKTETVRVEVPVVEPLPYVAMLHPEKSEAKWKVSIYPEKGLIKVSTTGRYAIDEQAKSLELWVVAKDGPHSLGLLPTQGDGEMPMPQGLQMDAGDATLAISLEPRGGSPTGKPTGPVLLAAPAVRPA</sequence>
<comment type="caution">
    <text evidence="3">The sequence shown here is derived from an EMBL/GenBank/DDBJ whole genome shotgun (WGS) entry which is preliminary data.</text>
</comment>
<proteinExistence type="predicted"/>
<feature type="compositionally biased region" description="Low complexity" evidence="1">
    <location>
        <begin position="240"/>
        <end position="251"/>
    </location>
</feature>
<reference evidence="3 4" key="1">
    <citation type="submission" date="2018-04" db="EMBL/GenBank/DDBJ databases">
        <title>Novel species isolated from glacier.</title>
        <authorList>
            <person name="Liu Q."/>
            <person name="Xin Y.-H."/>
        </authorList>
    </citation>
    <scope>NUCLEOTIDE SEQUENCE [LARGE SCALE GENOMIC DNA]</scope>
    <source>
        <strain evidence="3 4">GT1R17</strain>
    </source>
</reference>
<dbReference type="GO" id="GO:0006417">
    <property type="term" value="P:regulation of translation"/>
    <property type="evidence" value="ECO:0007669"/>
    <property type="project" value="TreeGrafter"/>
</dbReference>
<organism evidence="3 4">
    <name type="scientific">Stenotrophobium rhamnosiphilum</name>
    <dbReference type="NCBI Taxonomy" id="2029166"/>
    <lineage>
        <taxon>Bacteria</taxon>
        <taxon>Pseudomonadati</taxon>
        <taxon>Pseudomonadota</taxon>
        <taxon>Gammaproteobacteria</taxon>
        <taxon>Nevskiales</taxon>
        <taxon>Nevskiaceae</taxon>
        <taxon>Stenotrophobium</taxon>
    </lineage>
</organism>
<dbReference type="InterPro" id="IPR018764">
    <property type="entry name" value="RskA_C"/>
</dbReference>
<name>A0A2T5MFQ7_9GAMM</name>
<dbReference type="PANTHER" id="PTHR37461:SF1">
    <property type="entry name" value="ANTI-SIGMA-K FACTOR RSKA"/>
    <property type="match status" value="1"/>
</dbReference>
<evidence type="ECO:0000313" key="3">
    <source>
        <dbReference type="EMBL" id="PTU31411.1"/>
    </source>
</evidence>
<feature type="region of interest" description="Disordered" evidence="1">
    <location>
        <begin position="227"/>
        <end position="251"/>
    </location>
</feature>
<feature type="domain" description="Anti-sigma K factor RskA C-terminal" evidence="2">
    <location>
        <begin position="102"/>
        <end position="241"/>
    </location>
</feature>
<accession>A0A2T5MFQ7</accession>
<evidence type="ECO:0000313" key="4">
    <source>
        <dbReference type="Proteomes" id="UP000244248"/>
    </source>
</evidence>
<dbReference type="InterPro" id="IPR051474">
    <property type="entry name" value="Anti-sigma-K/W_factor"/>
</dbReference>
<protein>
    <recommendedName>
        <fullName evidence="2">Anti-sigma K factor RskA C-terminal domain-containing protein</fullName>
    </recommendedName>
</protein>